<dbReference type="Gene3D" id="2.40.460.10">
    <property type="entry name" value="Biotin dependent carboxylase carboxyltransferase"/>
    <property type="match status" value="1"/>
</dbReference>
<reference evidence="20 21" key="1">
    <citation type="submission" date="2023-10" db="EMBL/GenBank/DDBJ databases">
        <title>Comparative genomics analysis reveals potential genetic determinants of host preference in Cryptosporidium xiaoi.</title>
        <authorList>
            <person name="Xiao L."/>
            <person name="Li J."/>
        </authorList>
    </citation>
    <scope>NUCLEOTIDE SEQUENCE [LARGE SCALE GENOMIC DNA]</scope>
    <source>
        <strain evidence="20 21">52996</strain>
    </source>
</reference>
<evidence type="ECO:0000259" key="16">
    <source>
        <dbReference type="PROSITE" id="PS50975"/>
    </source>
</evidence>
<comment type="catalytic activity">
    <reaction evidence="12">
        <text>hydrogencarbonate + acetyl-CoA + ATP = malonyl-CoA + ADP + phosphate + H(+)</text>
        <dbReference type="Rhea" id="RHEA:11308"/>
        <dbReference type="ChEBI" id="CHEBI:15378"/>
        <dbReference type="ChEBI" id="CHEBI:17544"/>
        <dbReference type="ChEBI" id="CHEBI:30616"/>
        <dbReference type="ChEBI" id="CHEBI:43474"/>
        <dbReference type="ChEBI" id="CHEBI:57288"/>
        <dbReference type="ChEBI" id="CHEBI:57384"/>
        <dbReference type="ChEBI" id="CHEBI:456216"/>
        <dbReference type="EC" id="6.4.1.2"/>
    </reaction>
</comment>
<dbReference type="GO" id="GO:0004075">
    <property type="term" value="F:biotin carboxylase activity"/>
    <property type="evidence" value="ECO:0007669"/>
    <property type="project" value="UniProtKB-EC"/>
</dbReference>
<dbReference type="InterPro" id="IPR013815">
    <property type="entry name" value="ATP_grasp_subdomain_1"/>
</dbReference>
<feature type="domain" description="Biotin carboxylation" evidence="17">
    <location>
        <begin position="23"/>
        <end position="513"/>
    </location>
</feature>
<dbReference type="InterPro" id="IPR029045">
    <property type="entry name" value="ClpP/crotonase-like_dom_sf"/>
</dbReference>
<dbReference type="SUPFAM" id="SSF56059">
    <property type="entry name" value="Glutathione synthetase ATP-binding domain-like"/>
    <property type="match status" value="1"/>
</dbReference>
<evidence type="ECO:0000256" key="1">
    <source>
        <dbReference type="ARBA" id="ARBA00001953"/>
    </source>
</evidence>
<dbReference type="GO" id="GO:0006633">
    <property type="term" value="P:fatty acid biosynthetic process"/>
    <property type="evidence" value="ECO:0007669"/>
    <property type="project" value="UniProtKB-KW"/>
</dbReference>
<evidence type="ECO:0000313" key="20">
    <source>
        <dbReference type="EMBL" id="KAK6590701.1"/>
    </source>
</evidence>
<dbReference type="SUPFAM" id="SSF52440">
    <property type="entry name" value="PreATP-grasp domain"/>
    <property type="match status" value="1"/>
</dbReference>
<evidence type="ECO:0000313" key="21">
    <source>
        <dbReference type="Proteomes" id="UP001311799"/>
    </source>
</evidence>
<evidence type="ECO:0000256" key="4">
    <source>
        <dbReference type="ARBA" id="ARBA00022598"/>
    </source>
</evidence>
<gene>
    <name evidence="20" type="ORF">RS030_142162</name>
</gene>
<feature type="compositionally biased region" description="Polar residues" evidence="15">
    <location>
        <begin position="1661"/>
        <end position="1671"/>
    </location>
</feature>
<dbReference type="InterPro" id="IPR000089">
    <property type="entry name" value="Biotin_lipoyl"/>
</dbReference>
<dbReference type="Proteomes" id="UP001311799">
    <property type="component" value="Unassembled WGS sequence"/>
</dbReference>
<dbReference type="Pfam" id="PF01039">
    <property type="entry name" value="Carboxyl_trans"/>
    <property type="match status" value="1"/>
</dbReference>
<organism evidence="20 21">
    <name type="scientific">Cryptosporidium xiaoi</name>
    <dbReference type="NCBI Taxonomy" id="659607"/>
    <lineage>
        <taxon>Eukaryota</taxon>
        <taxon>Sar</taxon>
        <taxon>Alveolata</taxon>
        <taxon>Apicomplexa</taxon>
        <taxon>Conoidasida</taxon>
        <taxon>Coccidia</taxon>
        <taxon>Eucoccidiorida</taxon>
        <taxon>Eimeriorina</taxon>
        <taxon>Cryptosporidiidae</taxon>
        <taxon>Cryptosporidium</taxon>
    </lineage>
</organism>
<dbReference type="FunFam" id="3.30.1490.20:FF:000003">
    <property type="entry name" value="acetyl-CoA carboxylase isoform X1"/>
    <property type="match status" value="1"/>
</dbReference>
<evidence type="ECO:0000256" key="7">
    <source>
        <dbReference type="ARBA" id="ARBA00022840"/>
    </source>
</evidence>
<dbReference type="Pfam" id="PF08326">
    <property type="entry name" value="ACC_central"/>
    <property type="match status" value="3"/>
</dbReference>
<protein>
    <submittedName>
        <fullName evidence="20">Acetyl-carboxylase 2</fullName>
    </submittedName>
</protein>
<dbReference type="GO" id="GO:0005524">
    <property type="term" value="F:ATP binding"/>
    <property type="evidence" value="ECO:0007669"/>
    <property type="project" value="UniProtKB-UniRule"/>
</dbReference>
<dbReference type="Pfam" id="PF00364">
    <property type="entry name" value="Biotin_lipoyl"/>
    <property type="match status" value="1"/>
</dbReference>
<dbReference type="GO" id="GO:0046872">
    <property type="term" value="F:metal ion binding"/>
    <property type="evidence" value="ECO:0007669"/>
    <property type="project" value="InterPro"/>
</dbReference>
<feature type="region of interest" description="Disordered" evidence="15">
    <location>
        <begin position="890"/>
        <end position="921"/>
    </location>
</feature>
<comment type="caution">
    <text evidence="20">The sequence shown here is derived from an EMBL/GenBank/DDBJ whole genome shotgun (WGS) entry which is preliminary data.</text>
</comment>
<keyword evidence="3" id="KW-0444">Lipid biosynthesis</keyword>
<feature type="domain" description="ATP-grasp" evidence="16">
    <location>
        <begin position="181"/>
        <end position="373"/>
    </location>
</feature>
<keyword evidence="4" id="KW-0436">Ligase</keyword>
<evidence type="ECO:0000256" key="11">
    <source>
        <dbReference type="ARBA" id="ARBA00023268"/>
    </source>
</evidence>
<evidence type="ECO:0000259" key="18">
    <source>
        <dbReference type="PROSITE" id="PS50980"/>
    </source>
</evidence>
<evidence type="ECO:0000256" key="10">
    <source>
        <dbReference type="ARBA" id="ARBA00023267"/>
    </source>
</evidence>
<dbReference type="InterPro" id="IPR016185">
    <property type="entry name" value="PreATP-grasp_dom_sf"/>
</dbReference>
<dbReference type="PROSITE" id="PS50979">
    <property type="entry name" value="BC"/>
    <property type="match status" value="1"/>
</dbReference>
<evidence type="ECO:0000256" key="8">
    <source>
        <dbReference type="ARBA" id="ARBA00023098"/>
    </source>
</evidence>
<keyword evidence="8" id="KW-0443">Lipid metabolism</keyword>
<dbReference type="InterPro" id="IPR011053">
    <property type="entry name" value="Single_hybrid_motif"/>
</dbReference>
<dbReference type="GO" id="GO:0003989">
    <property type="term" value="F:acetyl-CoA carboxylase activity"/>
    <property type="evidence" value="ECO:0007669"/>
    <property type="project" value="UniProtKB-EC"/>
</dbReference>
<dbReference type="InterPro" id="IPR011054">
    <property type="entry name" value="Rudment_hybrid_motif"/>
</dbReference>
<dbReference type="Pfam" id="PF00289">
    <property type="entry name" value="Biotin_carb_N"/>
    <property type="match status" value="1"/>
</dbReference>
<evidence type="ECO:0000256" key="3">
    <source>
        <dbReference type="ARBA" id="ARBA00022516"/>
    </source>
</evidence>
<keyword evidence="10" id="KW-0092">Biotin</keyword>
<evidence type="ECO:0000259" key="19">
    <source>
        <dbReference type="PROSITE" id="PS50989"/>
    </source>
</evidence>
<proteinExistence type="predicted"/>
<evidence type="ECO:0000256" key="6">
    <source>
        <dbReference type="ARBA" id="ARBA00022832"/>
    </source>
</evidence>
<dbReference type="InterPro" id="IPR005482">
    <property type="entry name" value="Biotin_COase_C"/>
</dbReference>
<dbReference type="InterPro" id="IPR011761">
    <property type="entry name" value="ATP-grasp"/>
</dbReference>
<dbReference type="CDD" id="cd06850">
    <property type="entry name" value="biotinyl_domain"/>
    <property type="match status" value="1"/>
</dbReference>
<dbReference type="InterPro" id="IPR011764">
    <property type="entry name" value="Biotin_carboxylation_dom"/>
</dbReference>
<evidence type="ECO:0000256" key="15">
    <source>
        <dbReference type="SAM" id="MobiDB-lite"/>
    </source>
</evidence>
<feature type="compositionally biased region" description="Acidic residues" evidence="15">
    <location>
        <begin position="909"/>
        <end position="921"/>
    </location>
</feature>
<dbReference type="PANTHER" id="PTHR45728">
    <property type="entry name" value="ACETYL-COA CARBOXYLASE, ISOFORM A"/>
    <property type="match status" value="1"/>
</dbReference>
<dbReference type="PROSITE" id="PS00866">
    <property type="entry name" value="CPSASE_1"/>
    <property type="match status" value="1"/>
</dbReference>
<dbReference type="InterPro" id="IPR011763">
    <property type="entry name" value="COA_CT_C"/>
</dbReference>
<evidence type="ECO:0000256" key="12">
    <source>
        <dbReference type="ARBA" id="ARBA00048065"/>
    </source>
</evidence>
<dbReference type="Gene3D" id="2.40.50.100">
    <property type="match status" value="1"/>
</dbReference>
<sequence>MDLDLPMYPSVGEFIEKNAGVNLIKKILVATSGQAAIKCIRSMRHWAYETFGNEKAFEFVVMATPEDIRSNSECVSEADYYVDIPTGPNYHNYANIEVIVSIAEEHECDAVWPGWGHASENPDLPLALSKARRKIIWIGPSAKSMETVGQKIQSNIIAQSVEVPCVPWSGDGVFVKIEKDGRFIETVTEEQMSESCVNSIEECEKVCRRIGFPVMIKASAGGGGKGIRLCNSMDELESKYRQVVNEVKCSPVFLMRAVTKCRHLEVQILGDNYGDVFALSTRDCTIQRRHQKVIEEGPVTTVDKEIVKTIEKAAERMCKAVGYSSAGTVEFLYDIERNCIAFLEVNARLQVEHVVSEGVTNCNIPAAQLQIAMGIPLKKIRDIQEYRKLCEQGNAPPRHIMAARITSEHAEKGFTPTCGDIFEISFRTSQNVWGYFSVGSPGQIHQFSDSQFGHIFAFGTNREESRKHLIMGLKGLTIRGEIRTNVEAVGRILENPDFINNKTYTQWLEHSVYFSSPLTKKVSTQYLIAVFAAACYTGMRYFKESEETFIRMLEQGQAPTSINIQYEMTLVHKGMKFRCESHYIGPEHIRIVLNGSSVTAKVRNIYPQSMQNGRDSCYLISGGFDGRNRKVFFKKDAEDNLLVTFDGTTYTFLKEHDPRQVRAPVSGKLVRWLIPNGAQGEKGQAYVEIEIMKTYMQLTLSNNGILEHAKPQGASFNIGDILGVLELPSEFTPPELELYPLPFPMFDNVKPPKLALETFCSGGFRNGPRMTALSNFREGKQQLLNALNGFYPAFDDVKDALNMFYHVLDPLMPFIELQEACEVATPLIPAKVRKKIIDVIQDVFSLFEILSKNSWYNHFDRERDIYSIQINNGELVTSLDDELCSFGDHDDIEDEGVTSNNSLKRMAEEKEDNNDSELEENMEITPKKTQDVNIGYDEGEKSHSTIERLENPSELTDCTILKEKNIKNINSCSDVETHILECLKHINEIIEESIQNLGGRQCSIDEFVTIRSQFDPLIHIIRRNEKGRWMRLMYELHEIILCYIEIEKLFEERSSLVTARVIPSLRTEYSFPALLQMGRSHQQLKAKNEIMEEIAKEMANNSSLLQCTFPFRETIHQIAELTSIEYTKIAGAFRYVLLMKDNAKMLTQIQSVANKVYEYSKYMSFGGQLQGQYLISITNTPSSPLQYPINTPLTWNGASNIGGQSVTISSIMADFTNFPDFALLGCIGHPNTLVGKIAFEIYIRRHYETCGLSFYAVKSKGERWDSSSIETHSLVHQNMMNVINTHDLSGILPSAGDVQKSNNILGVWTHNALTTSSLYQTLFDSLKSNTINIPLINNGNTDKYGLDETVSKSKSFSRLDPISFLNSTSKSNTNGEILSENSRWRSMLSAFSGQSLSSIADDLLEESLPIQTSIGLYFNSIEDFRINFEKCIDEIKILHKVFPQPSTSVDSFIMLIILSNFNNLDILNSPKATSYEDEMVEQKISCKDEIEDFGKSHDISQILGEVLNKYQEKLYNNNIHMVSFTLSPYINNETSESLSATLIYPKTPLHYHFRSTRSIPVINYCDLNDESESNIVNIDEQGNYSKKYFIEEPYIRNISNTLLSTLELKRLRYFTIKSIPSSISGINLFVGTPRELYSNSNNNNNNNNNNNSAKSHDNKENNSIQKNVNVTQDHKTKTTKSVSGKQICDNSDGCSNGILPTQISMDATTIPSSKSVQTEIKNKIANKSSKSIDNYKDNSNNPNAGVGKSMSALNINKQRRYFIRVLVQHECCESYFEEQERYFIAALSTLESWLSFDQNYTHSSSGAGGSKGLHHLLFTSLGVLSDKNSGFITTSMAEEAAITLVRRYAQRIQQTSLQTMEFRYLQRSVYQKDSNNVVVPVRFVIDNPTGQAIRLRSFVEIKNPTTSGGKVFAAIDSKNSFINYVSSNNGKNETFNLPGLQREVKTRVVMETDKNKVSPMTENKVPNLMLYQYEHNYDGKPLDIPHPLIGKVDQKRYQAAELNTVYIYDFLDLFEEAIKGLWKKCPKYFVTTPSGVSLSGSNGKSFKGGDINFDCDSSNIDSNNGKTAFLPGKLMECVELDINRETGELEYVNREPGNNSCGMVAWCITMHTPEYPKGRRIVLIGNDITYQMGTFGIQEDLLFQRASEYARSLGIPRIFIAANSGARMGLATEVQKCLKIEFIDPNNPVKGYKYLYVTENDYIKYNLHNSINSEVAEHPKDGKIYKITDVIGSQTGLGIENLCGSGGIAGETSKAAKSIMTITYVTTRTVGIGAYLARLGHRVIQKAHGAPIILTGYQALNKVASKEIYSSNDELGGIDIMAKNGVTHLVVKDDLEGCVEILKWLSYVPEYLGGRLPIMVDPTDPIYRNITYMCNSNTDDPRLMLTGCVDSRGRCLSGLCDKESFKEVMSDWAKTVIVGRGRIGGIPVGFILVETRVTEYVQPADPVMPHTSELKVTRPGQIWFPDSAYKTAQAIRDFNVEELPLIVIANWRGFSGGQKDMFDQVLKFGSYVVDELVNYKQPCFIYIPPRGELRGGAWVVVDSNINPEYIEMYADPTARGSVLEATGVVEIKFRNKALKEWMMRLDPELLSLQEKDQSLHLKGYPIDSTERSSIKDKINKRCGLLMPVYHAAAVHFADLHDTANRMKAKNAICEIVQWKNARIFFIHRIKRQLLLFSLRSEISQKLGISLLDSQNIIFQWALDDGIDPNNNTQFIQWICHSANIIEQRISQLVTLG</sequence>
<dbReference type="SUPFAM" id="SSF51230">
    <property type="entry name" value="Single hybrid motif"/>
    <property type="match status" value="1"/>
</dbReference>
<feature type="domain" description="CoA carboxyltransferase C-terminal" evidence="19">
    <location>
        <begin position="2365"/>
        <end position="2684"/>
    </location>
</feature>
<accession>A0AAV9Y9G0</accession>
<dbReference type="InterPro" id="IPR005479">
    <property type="entry name" value="CPAse_ATP-bd"/>
</dbReference>
<dbReference type="Gene3D" id="3.90.1770.10">
    <property type="entry name" value="PreATP-grasp domain"/>
    <property type="match status" value="1"/>
</dbReference>
<evidence type="ECO:0000256" key="13">
    <source>
        <dbReference type="ARBA" id="ARBA00048600"/>
    </source>
</evidence>
<evidence type="ECO:0000259" key="17">
    <source>
        <dbReference type="PROSITE" id="PS50979"/>
    </source>
</evidence>
<keyword evidence="21" id="KW-1185">Reference proteome</keyword>
<dbReference type="Gene3D" id="3.30.470.20">
    <property type="entry name" value="ATP-grasp fold, B domain"/>
    <property type="match status" value="1"/>
</dbReference>
<dbReference type="PANTHER" id="PTHR45728:SF3">
    <property type="entry name" value="ACETYL-COA CARBOXYLASE"/>
    <property type="match status" value="1"/>
</dbReference>
<dbReference type="PROSITE" id="PS50989">
    <property type="entry name" value="COA_CT_CTER"/>
    <property type="match status" value="1"/>
</dbReference>
<dbReference type="InterPro" id="IPR013537">
    <property type="entry name" value="AcCoA_COase_cen"/>
</dbReference>
<dbReference type="FunFam" id="2.40.50.100:FF:000005">
    <property type="entry name" value="Acetyl-CoA carboxylase 1"/>
    <property type="match status" value="1"/>
</dbReference>
<evidence type="ECO:0000256" key="9">
    <source>
        <dbReference type="ARBA" id="ARBA00023160"/>
    </source>
</evidence>
<evidence type="ECO:0000256" key="5">
    <source>
        <dbReference type="ARBA" id="ARBA00022741"/>
    </source>
</evidence>
<dbReference type="InterPro" id="IPR011762">
    <property type="entry name" value="COA_CT_N"/>
</dbReference>
<dbReference type="SUPFAM" id="SSF51246">
    <property type="entry name" value="Rudiment single hybrid motif"/>
    <property type="match status" value="1"/>
</dbReference>
<keyword evidence="5 14" id="KW-0547">Nucleotide-binding</keyword>
<comment type="pathway">
    <text evidence="2">Lipid metabolism; malonyl-CoA biosynthesis; malonyl-CoA from acetyl-CoA: step 1/1.</text>
</comment>
<evidence type="ECO:0000256" key="14">
    <source>
        <dbReference type="PROSITE-ProRule" id="PRU00409"/>
    </source>
</evidence>
<dbReference type="SUPFAM" id="SSF52096">
    <property type="entry name" value="ClpP/crotonase"/>
    <property type="match status" value="2"/>
</dbReference>
<feature type="region of interest" description="Disordered" evidence="15">
    <location>
        <begin position="1639"/>
        <end position="1686"/>
    </location>
</feature>
<feature type="compositionally biased region" description="Low complexity" evidence="15">
    <location>
        <begin position="1639"/>
        <end position="1652"/>
    </location>
</feature>
<dbReference type="InterPro" id="IPR049076">
    <property type="entry name" value="ACCA"/>
</dbReference>
<dbReference type="Gene3D" id="3.40.50.20">
    <property type="match status" value="1"/>
</dbReference>
<dbReference type="EMBL" id="JAWDEY010000005">
    <property type="protein sequence ID" value="KAK6590701.1"/>
    <property type="molecule type" value="Genomic_DNA"/>
</dbReference>
<dbReference type="Gene3D" id="3.90.226.10">
    <property type="entry name" value="2-enoyl-CoA Hydratase, Chain A, domain 1"/>
    <property type="match status" value="2"/>
</dbReference>
<evidence type="ECO:0000256" key="2">
    <source>
        <dbReference type="ARBA" id="ARBA00004956"/>
    </source>
</evidence>
<keyword evidence="7 14" id="KW-0067">ATP-binding</keyword>
<keyword evidence="9" id="KW-0275">Fatty acid biosynthesis</keyword>
<dbReference type="PROSITE" id="PS50975">
    <property type="entry name" value="ATP_GRASP"/>
    <property type="match status" value="1"/>
</dbReference>
<dbReference type="Pfam" id="PF02786">
    <property type="entry name" value="CPSase_L_D2"/>
    <property type="match status" value="1"/>
</dbReference>
<keyword evidence="6" id="KW-0276">Fatty acid metabolism</keyword>
<dbReference type="PROSITE" id="PS50980">
    <property type="entry name" value="COA_CT_NTER"/>
    <property type="match status" value="1"/>
</dbReference>
<dbReference type="PROSITE" id="PS00867">
    <property type="entry name" value="CPSASE_2"/>
    <property type="match status" value="1"/>
</dbReference>
<dbReference type="InterPro" id="IPR005481">
    <property type="entry name" value="BC-like_N"/>
</dbReference>
<keyword evidence="11" id="KW-0511">Multifunctional enzyme</keyword>
<dbReference type="InterPro" id="IPR034733">
    <property type="entry name" value="AcCoA_carboxyl_beta"/>
</dbReference>
<comment type="cofactor">
    <cofactor evidence="1">
        <name>biotin</name>
        <dbReference type="ChEBI" id="CHEBI:57586"/>
    </cofactor>
</comment>
<name>A0AAV9Y9G0_9CRYT</name>
<feature type="domain" description="CoA carboxyltransferase N-terminal" evidence="18">
    <location>
        <begin position="1985"/>
        <end position="2360"/>
    </location>
</feature>
<dbReference type="Pfam" id="PF02785">
    <property type="entry name" value="Biotin_carb_C"/>
    <property type="match status" value="1"/>
</dbReference>
<dbReference type="Gene3D" id="3.30.1490.20">
    <property type="entry name" value="ATP-grasp fold, A domain"/>
    <property type="match status" value="1"/>
</dbReference>
<dbReference type="SMART" id="SM00878">
    <property type="entry name" value="Biotin_carb_C"/>
    <property type="match status" value="1"/>
</dbReference>
<comment type="catalytic activity">
    <reaction evidence="13">
        <text>N(6)-biotinyl-L-lysyl-[protein] + hydrogencarbonate + ATP = N(6)-carboxybiotinyl-L-lysyl-[protein] + ADP + phosphate + H(+)</text>
        <dbReference type="Rhea" id="RHEA:13501"/>
        <dbReference type="Rhea" id="RHEA-COMP:10505"/>
        <dbReference type="Rhea" id="RHEA-COMP:10506"/>
        <dbReference type="ChEBI" id="CHEBI:15378"/>
        <dbReference type="ChEBI" id="CHEBI:17544"/>
        <dbReference type="ChEBI" id="CHEBI:30616"/>
        <dbReference type="ChEBI" id="CHEBI:43474"/>
        <dbReference type="ChEBI" id="CHEBI:83144"/>
        <dbReference type="ChEBI" id="CHEBI:83145"/>
        <dbReference type="ChEBI" id="CHEBI:456216"/>
        <dbReference type="EC" id="6.3.4.14"/>
    </reaction>
</comment>